<name>A0A7W7FZ85_9ACTN</name>
<organism evidence="3 4">
    <name type="scientific">Paractinoplanes abujensis</name>
    <dbReference type="NCBI Taxonomy" id="882441"/>
    <lineage>
        <taxon>Bacteria</taxon>
        <taxon>Bacillati</taxon>
        <taxon>Actinomycetota</taxon>
        <taxon>Actinomycetes</taxon>
        <taxon>Micromonosporales</taxon>
        <taxon>Micromonosporaceae</taxon>
        <taxon>Paractinoplanes</taxon>
    </lineage>
</organism>
<dbReference type="Proteomes" id="UP000542742">
    <property type="component" value="Unassembled WGS sequence"/>
</dbReference>
<keyword evidence="2" id="KW-0812">Transmembrane</keyword>
<sequence>MPLPTLAVGRRTTGLLGRTARALGWVVLIGVLAAAVLFSPALLRLVDDDGADWNRLSDIGQSYGPVAALLSALALCVAVLVQRRQIRQERVRMAREMHVNALRTAMDDPVYGQCWGARVTPDDVDEKLYYYTNMVISTWLYAWECGELSDNAVRAYVRAMAESEIPRAYWKQYGAWRLLAAHGPRRRFLSMVDAEFKAAEATGPPSRAVERPDGGSGCPAPCCRRRGLRPYPSGPGIDRTMRRKSRH</sequence>
<evidence type="ECO:0000256" key="1">
    <source>
        <dbReference type="SAM" id="MobiDB-lite"/>
    </source>
</evidence>
<feature type="region of interest" description="Disordered" evidence="1">
    <location>
        <begin position="201"/>
        <end position="247"/>
    </location>
</feature>
<keyword evidence="4" id="KW-1185">Reference proteome</keyword>
<accession>A0A7W7FZ85</accession>
<dbReference type="Pfam" id="PF19560">
    <property type="entry name" value="DUF6082"/>
    <property type="match status" value="1"/>
</dbReference>
<proteinExistence type="predicted"/>
<feature type="transmembrane region" description="Helical" evidence="2">
    <location>
        <begin position="63"/>
        <end position="81"/>
    </location>
</feature>
<evidence type="ECO:0000256" key="2">
    <source>
        <dbReference type="SAM" id="Phobius"/>
    </source>
</evidence>
<dbReference type="InterPro" id="IPR045728">
    <property type="entry name" value="DUF6082"/>
</dbReference>
<dbReference type="RefSeq" id="WP_184949258.1">
    <property type="nucleotide sequence ID" value="NZ_BOMC01000050.1"/>
</dbReference>
<feature type="transmembrane region" description="Helical" evidence="2">
    <location>
        <begin position="20"/>
        <end position="43"/>
    </location>
</feature>
<keyword evidence="2" id="KW-0472">Membrane</keyword>
<reference evidence="3 4" key="1">
    <citation type="submission" date="2020-08" db="EMBL/GenBank/DDBJ databases">
        <title>Sequencing the genomes of 1000 actinobacteria strains.</title>
        <authorList>
            <person name="Klenk H.-P."/>
        </authorList>
    </citation>
    <scope>NUCLEOTIDE SEQUENCE [LARGE SCALE GENOMIC DNA]</scope>
    <source>
        <strain evidence="3 4">DSM 45518</strain>
    </source>
</reference>
<dbReference type="EMBL" id="JACHMF010000001">
    <property type="protein sequence ID" value="MBB4690277.1"/>
    <property type="molecule type" value="Genomic_DNA"/>
</dbReference>
<keyword evidence="2" id="KW-1133">Transmembrane helix</keyword>
<evidence type="ECO:0000313" key="3">
    <source>
        <dbReference type="EMBL" id="MBB4690277.1"/>
    </source>
</evidence>
<evidence type="ECO:0000313" key="4">
    <source>
        <dbReference type="Proteomes" id="UP000542742"/>
    </source>
</evidence>
<gene>
    <name evidence="3" type="ORF">BKA14_000425</name>
</gene>
<dbReference type="AlphaFoldDB" id="A0A7W7FZ85"/>
<comment type="caution">
    <text evidence="3">The sequence shown here is derived from an EMBL/GenBank/DDBJ whole genome shotgun (WGS) entry which is preliminary data.</text>
</comment>
<protein>
    <submittedName>
        <fullName evidence="3">Uncharacterized protein</fullName>
    </submittedName>
</protein>